<keyword evidence="5" id="KW-0813">Transport</keyword>
<dbReference type="RefSeq" id="XP_023629496.1">
    <property type="nucleotide sequence ID" value="XM_023773728.1"/>
</dbReference>
<dbReference type="GO" id="GO:0033116">
    <property type="term" value="C:endoplasmic reticulum-Golgi intermediate compartment membrane"/>
    <property type="evidence" value="ECO:0007669"/>
    <property type="project" value="UniProtKB-SubCell"/>
</dbReference>
<dbReference type="Pfam" id="PF07970">
    <property type="entry name" value="COPIIcoated_ERV"/>
    <property type="match status" value="1"/>
</dbReference>
<proteinExistence type="inferred from homology"/>
<keyword evidence="5" id="KW-0931">ER-Golgi transport</keyword>
<dbReference type="InterPro" id="IPR039542">
    <property type="entry name" value="Erv_N"/>
</dbReference>
<evidence type="ECO:0000259" key="6">
    <source>
        <dbReference type="Pfam" id="PF07970"/>
    </source>
</evidence>
<dbReference type="PANTHER" id="PTHR10984:SF81">
    <property type="entry name" value="ER-DERIVED VESICLES PROTEIN ERV41"/>
    <property type="match status" value="1"/>
</dbReference>
<feature type="domain" description="Endoplasmic reticulum vesicle transporter N-terminal" evidence="7">
    <location>
        <begin position="24"/>
        <end position="112"/>
    </location>
</feature>
<name>A0A2D3VCP0_9PEZI</name>
<dbReference type="EMBL" id="FJUY01000014">
    <property type="protein sequence ID" value="CZT22772.1"/>
    <property type="molecule type" value="Genomic_DNA"/>
</dbReference>
<dbReference type="InterPro" id="IPR045888">
    <property type="entry name" value="Erv"/>
</dbReference>
<evidence type="ECO:0000313" key="9">
    <source>
        <dbReference type="Proteomes" id="UP000225277"/>
    </source>
</evidence>
<dbReference type="OrthoDB" id="5541786at2759"/>
<evidence type="ECO:0000256" key="5">
    <source>
        <dbReference type="RuleBase" id="RU369013"/>
    </source>
</evidence>
<dbReference type="GO" id="GO:0006888">
    <property type="term" value="P:endoplasmic reticulum to Golgi vesicle-mediated transport"/>
    <property type="evidence" value="ECO:0007669"/>
    <property type="project" value="UniProtKB-UniRule"/>
</dbReference>
<dbReference type="GO" id="GO:0006890">
    <property type="term" value="P:retrograde vesicle-mediated transport, Golgi to endoplasmic reticulum"/>
    <property type="evidence" value="ECO:0007669"/>
    <property type="project" value="TreeGrafter"/>
</dbReference>
<dbReference type="GeneID" id="35603572"/>
<feature type="domain" description="Endoplasmic reticulum vesicle transporter C-terminal" evidence="6">
    <location>
        <begin position="184"/>
        <end position="370"/>
    </location>
</feature>
<keyword evidence="2" id="KW-0812">Transmembrane</keyword>
<keyword evidence="3" id="KW-1133">Transmembrane helix</keyword>
<sequence>MNGFAERGGLDEDAFGDKGALSAVKAFDAFPKTKPSYTEKTSTGGVWTIVLILASTLLTWTEMGRWWKGSTTHNFAVEQGVGHDLQINLDVVVAMKCEDLHINVQDASGDRILAGQALRKDPTMWESWGMNRYTHALGASKKDRLLDLSGYPGFAEYREEDVHDHLGAARGRRKKFAKTPRVPKARMADSCRVFGSMHGNKVQGDFHITARGHGYMEFGQHLDHKSFNFSHHINELSFGPFYPSLVNPLDNTYATTDGHFHKFQYYLSVVPTIYTTDVKQLAKIDKYHESPSSGEDGLKQFPYRNSKKAVFTNQYAVTEQSHPVAENAVPGVFVKFDIEPIQLTIAEEWSSIPALFIRIVNVVSGLLVAGGWCFQISEWGKEVAGRRRRGTGGFGVIHGGFDEKRGV</sequence>
<dbReference type="Pfam" id="PF13850">
    <property type="entry name" value="ERGIC_N"/>
    <property type="match status" value="1"/>
</dbReference>
<dbReference type="PANTHER" id="PTHR10984">
    <property type="entry name" value="ENDOPLASMIC RETICULUM-GOLGI INTERMEDIATE COMPARTMENT PROTEIN"/>
    <property type="match status" value="1"/>
</dbReference>
<comment type="function">
    <text evidence="5">Plays a role in transport between endoplasmic reticulum and Golgi.</text>
</comment>
<comment type="subcellular location">
    <subcellularLocation>
        <location evidence="5">Endoplasmic reticulum membrane</location>
        <topology evidence="5">Multi-pass membrane protein</topology>
    </subcellularLocation>
    <subcellularLocation>
        <location evidence="5">Endoplasmic reticulum-Golgi intermediate compartment membrane</location>
        <topology evidence="5">Multi-pass membrane protein</topology>
    </subcellularLocation>
    <subcellularLocation>
        <location evidence="5">Golgi apparatus membrane</location>
        <topology evidence="5">Multi-pass membrane protein</topology>
    </subcellularLocation>
    <subcellularLocation>
        <location evidence="1">Membrane</location>
    </subcellularLocation>
</comment>
<dbReference type="GO" id="GO:0000139">
    <property type="term" value="C:Golgi membrane"/>
    <property type="evidence" value="ECO:0007669"/>
    <property type="project" value="UniProtKB-SubCell"/>
</dbReference>
<comment type="similarity">
    <text evidence="5">Belongs to the ERGIC family.</text>
</comment>
<dbReference type="GO" id="GO:0030134">
    <property type="term" value="C:COPII-coated ER to Golgi transport vesicle"/>
    <property type="evidence" value="ECO:0007669"/>
    <property type="project" value="TreeGrafter"/>
</dbReference>
<gene>
    <name evidence="8" type="ORF">RCC_08479</name>
</gene>
<keyword evidence="4" id="KW-0472">Membrane</keyword>
<accession>A0A2D3VCP0</accession>
<dbReference type="InterPro" id="IPR012936">
    <property type="entry name" value="Erv_C"/>
</dbReference>
<keyword evidence="9" id="KW-1185">Reference proteome</keyword>
<protein>
    <recommendedName>
        <fullName evidence="5">Endoplasmic reticulum-Golgi intermediate compartment protein</fullName>
    </recommendedName>
</protein>
<evidence type="ECO:0000256" key="1">
    <source>
        <dbReference type="ARBA" id="ARBA00004370"/>
    </source>
</evidence>
<evidence type="ECO:0000259" key="7">
    <source>
        <dbReference type="Pfam" id="PF13850"/>
    </source>
</evidence>
<organism evidence="8 9">
    <name type="scientific">Ramularia collo-cygni</name>
    <dbReference type="NCBI Taxonomy" id="112498"/>
    <lineage>
        <taxon>Eukaryota</taxon>
        <taxon>Fungi</taxon>
        <taxon>Dikarya</taxon>
        <taxon>Ascomycota</taxon>
        <taxon>Pezizomycotina</taxon>
        <taxon>Dothideomycetes</taxon>
        <taxon>Dothideomycetidae</taxon>
        <taxon>Mycosphaerellales</taxon>
        <taxon>Mycosphaerellaceae</taxon>
        <taxon>Ramularia</taxon>
    </lineage>
</organism>
<dbReference type="Proteomes" id="UP000225277">
    <property type="component" value="Unassembled WGS sequence"/>
</dbReference>
<evidence type="ECO:0000256" key="4">
    <source>
        <dbReference type="ARBA" id="ARBA00023136"/>
    </source>
</evidence>
<dbReference type="GO" id="GO:0005789">
    <property type="term" value="C:endoplasmic reticulum membrane"/>
    <property type="evidence" value="ECO:0007669"/>
    <property type="project" value="UniProtKB-SubCell"/>
</dbReference>
<keyword evidence="5" id="KW-0333">Golgi apparatus</keyword>
<dbReference type="AlphaFoldDB" id="A0A2D3VCP0"/>
<keyword evidence="5" id="KW-0256">Endoplasmic reticulum</keyword>
<dbReference type="STRING" id="112498.A0A2D3VCP0"/>
<evidence type="ECO:0000256" key="2">
    <source>
        <dbReference type="ARBA" id="ARBA00022692"/>
    </source>
</evidence>
<evidence type="ECO:0000256" key="3">
    <source>
        <dbReference type="ARBA" id="ARBA00022989"/>
    </source>
</evidence>
<reference evidence="8 9" key="1">
    <citation type="submission" date="2016-03" db="EMBL/GenBank/DDBJ databases">
        <authorList>
            <person name="Ploux O."/>
        </authorList>
    </citation>
    <scope>NUCLEOTIDE SEQUENCE [LARGE SCALE GENOMIC DNA]</scope>
    <source>
        <strain evidence="8 9">URUG2</strain>
    </source>
</reference>
<evidence type="ECO:0000313" key="8">
    <source>
        <dbReference type="EMBL" id="CZT22772.1"/>
    </source>
</evidence>